<name>A0ABP9N0H9_9GAMM</name>
<evidence type="ECO:0000259" key="1">
    <source>
        <dbReference type="Pfam" id="PF13619"/>
    </source>
</evidence>
<dbReference type="Pfam" id="PF13619">
    <property type="entry name" value="KTSC"/>
    <property type="match status" value="1"/>
</dbReference>
<feature type="domain" description="KTSC" evidence="1">
    <location>
        <begin position="7"/>
        <end position="64"/>
    </location>
</feature>
<evidence type="ECO:0000313" key="3">
    <source>
        <dbReference type="Proteomes" id="UP001500171"/>
    </source>
</evidence>
<proteinExistence type="predicted"/>
<sequence length="70" mass="8095">MDRISVDSSNLASVGYELETNTLEIEFKKSGIYQYFNVPEQVYNELMTAGSHGQYFSYQIKPHYSYQKVG</sequence>
<dbReference type="Proteomes" id="UP001500171">
    <property type="component" value="Unassembled WGS sequence"/>
</dbReference>
<reference evidence="3" key="1">
    <citation type="journal article" date="2019" name="Int. J. Syst. Evol. Microbiol.">
        <title>The Global Catalogue of Microorganisms (GCM) 10K type strain sequencing project: providing services to taxonomists for standard genome sequencing and annotation.</title>
        <authorList>
            <consortium name="The Broad Institute Genomics Platform"/>
            <consortium name="The Broad Institute Genome Sequencing Center for Infectious Disease"/>
            <person name="Wu L."/>
            <person name="Ma J."/>
        </authorList>
    </citation>
    <scope>NUCLEOTIDE SEQUENCE [LARGE SCALE GENOMIC DNA]</scope>
    <source>
        <strain evidence="3">JCM 18050</strain>
    </source>
</reference>
<dbReference type="EMBL" id="BAABHY010000001">
    <property type="protein sequence ID" value="GAA5104386.1"/>
    <property type="molecule type" value="Genomic_DNA"/>
</dbReference>
<accession>A0ABP9N0H9</accession>
<gene>
    <name evidence="2" type="ORF">GCM10023211_01950</name>
</gene>
<comment type="caution">
    <text evidence="2">The sequence shown here is derived from an EMBL/GenBank/DDBJ whole genome shotgun (WGS) entry which is preliminary data.</text>
</comment>
<evidence type="ECO:0000313" key="2">
    <source>
        <dbReference type="EMBL" id="GAA5104386.1"/>
    </source>
</evidence>
<dbReference type="InterPro" id="IPR025309">
    <property type="entry name" value="KTSC_dom"/>
</dbReference>
<dbReference type="RefSeq" id="WP_345487802.1">
    <property type="nucleotide sequence ID" value="NZ_BAABHY010000001.1"/>
</dbReference>
<protein>
    <submittedName>
        <fullName evidence="2">KTSC domain-containing protein</fullName>
    </submittedName>
</protein>
<keyword evidence="3" id="KW-1185">Reference proteome</keyword>
<organism evidence="2 3">
    <name type="scientific">Orbus sasakiae</name>
    <dbReference type="NCBI Taxonomy" id="1078475"/>
    <lineage>
        <taxon>Bacteria</taxon>
        <taxon>Pseudomonadati</taxon>
        <taxon>Pseudomonadota</taxon>
        <taxon>Gammaproteobacteria</taxon>
        <taxon>Orbales</taxon>
        <taxon>Orbaceae</taxon>
        <taxon>Orbus</taxon>
    </lineage>
</organism>